<gene>
    <name evidence="2" type="ORF">BSI_29950</name>
</gene>
<comment type="similarity">
    <text evidence="1">Belongs to the ComF/GntX family.</text>
</comment>
<keyword evidence="3" id="KW-1185">Reference proteome</keyword>
<dbReference type="RefSeq" id="WP_003240082.1">
    <property type="nucleotide sequence ID" value="NZ_AMXN01000005.1"/>
</dbReference>
<evidence type="ECO:0000313" key="3">
    <source>
        <dbReference type="Proteomes" id="UP000011182"/>
    </source>
</evidence>
<dbReference type="EMBL" id="AMXN01000005">
    <property type="protein sequence ID" value="ELS60595.1"/>
    <property type="molecule type" value="Genomic_DNA"/>
</dbReference>
<dbReference type="SUPFAM" id="SSF53271">
    <property type="entry name" value="PRTase-like"/>
    <property type="match status" value="1"/>
</dbReference>
<dbReference type="InterPro" id="IPR029057">
    <property type="entry name" value="PRTase-like"/>
</dbReference>
<proteinExistence type="inferred from homology"/>
<sequence length="403" mass="46355">MFSLCTRVENIIIDMDSFDDSYLENQVFAQLLHDLGVKYNLLLLGTEKDRFIETEIIQANISEFSAFLKDFKIIPMYSIVLTSSMKRIEEAHKLNLSTILIFESDEIDDFNQIDHKHLPDKILDIGTTRKLLLDNVLHGNFNELSVQQTGGTGYVFPIGEIHHQLFSNFKANLMYAGRYFVYDDPRSYIHCLSTMILRLKKFKPYAVEALAYCLHTDIKLTLKSFEDINLITVVPSKPEQENHLDLLLNHTKLDQFRSIIDTNLLFTVRDYGKQKQAGSFTERAINVLDAFDSRKNISGHVLLIDDILTSGSTAMECAKVLYNRGAEKVTILPLAIMQSSSNAPSHGKIKDQFDEEYRLNFKNKDGSPFWVASDGEFLEYNEGKKLYLKQNSYEDYQYDEIPC</sequence>
<dbReference type="PANTHER" id="PTHR47505:SF1">
    <property type="entry name" value="DNA UTILIZATION PROTEIN YHGH"/>
    <property type="match status" value="1"/>
</dbReference>
<dbReference type="Proteomes" id="UP000011182">
    <property type="component" value="Unassembled WGS sequence"/>
</dbReference>
<comment type="caution">
    <text evidence="2">The sequence shown here is derived from an EMBL/GenBank/DDBJ whole genome shotgun (WGS) entry which is preliminary data.</text>
</comment>
<name>A0A9W5LH15_9BACI</name>
<evidence type="ECO:0000313" key="2">
    <source>
        <dbReference type="EMBL" id="ELS60595.1"/>
    </source>
</evidence>
<dbReference type="PANTHER" id="PTHR47505">
    <property type="entry name" value="DNA UTILIZATION PROTEIN YHGH"/>
    <property type="match status" value="1"/>
</dbReference>
<evidence type="ECO:0000256" key="1">
    <source>
        <dbReference type="ARBA" id="ARBA00008007"/>
    </source>
</evidence>
<protein>
    <recommendedName>
        <fullName evidence="4">Phosphoribosyltransferase domain-containing protein</fullName>
    </recommendedName>
</protein>
<dbReference type="InterPro" id="IPR000836">
    <property type="entry name" value="PRTase_dom"/>
</dbReference>
<reference evidence="2 3" key="1">
    <citation type="journal article" date="2014" name="Syst. Appl. Microbiol.">
        <title>Genomic insights into the taxonomic status of the three subspecies of Bacillus subtilis.</title>
        <authorList>
            <person name="Yi H."/>
            <person name="Chun J."/>
            <person name="Cha C.J."/>
        </authorList>
    </citation>
    <scope>NUCLEOTIDE SEQUENCE [LARGE SCALE GENOMIC DNA]</scope>
    <source>
        <strain evidence="2 3">KCTC 13429</strain>
    </source>
</reference>
<evidence type="ECO:0008006" key="4">
    <source>
        <dbReference type="Google" id="ProtNLM"/>
    </source>
</evidence>
<dbReference type="AlphaFoldDB" id="A0A9W5LH15"/>
<dbReference type="InterPro" id="IPR051910">
    <property type="entry name" value="ComF/GntX_DNA_util-trans"/>
</dbReference>
<dbReference type="Gene3D" id="3.40.50.2020">
    <property type="match status" value="1"/>
</dbReference>
<accession>A0A9W5LH15</accession>
<dbReference type="CDD" id="cd06223">
    <property type="entry name" value="PRTases_typeI"/>
    <property type="match status" value="1"/>
</dbReference>
<organism evidence="2 3">
    <name type="scientific">Bacillus inaquosorum KCTC 13429</name>
    <dbReference type="NCBI Taxonomy" id="1236548"/>
    <lineage>
        <taxon>Bacteria</taxon>
        <taxon>Bacillati</taxon>
        <taxon>Bacillota</taxon>
        <taxon>Bacilli</taxon>
        <taxon>Bacillales</taxon>
        <taxon>Bacillaceae</taxon>
        <taxon>Bacillus</taxon>
    </lineage>
</organism>